<dbReference type="Proteomes" id="UP000095709">
    <property type="component" value="Unassembled WGS sequence"/>
</dbReference>
<dbReference type="EMBL" id="JAFHBD010000002">
    <property type="protein sequence ID" value="MBN2952036.1"/>
    <property type="molecule type" value="Genomic_DNA"/>
</dbReference>
<feature type="transmembrane region" description="Helical" evidence="7">
    <location>
        <begin position="97"/>
        <end position="116"/>
    </location>
</feature>
<feature type="transmembrane region" description="Helical" evidence="7">
    <location>
        <begin position="198"/>
        <end position="215"/>
    </location>
</feature>
<feature type="transmembrane region" description="Helical" evidence="7">
    <location>
        <begin position="128"/>
        <end position="151"/>
    </location>
</feature>
<sequence>MTDFLVRRFVKDYEKTDNADVRTSYGILSSIVGICCNILLFTAKLLIGAGMNSLAIMADAFNNLSDAASSVISFVGVKMANKPADKEHPFGHGRIEYIAALIVSFLVIEVGFTFLKSSLEKIRNPEEITFQMVPFLILVLSVGVKLWMALFNRKLGNRIQSKVMLATSADSMGDVITTSATIASTLICHFLSVNIDAIAGLVVAVLVMWSGISIAKDTLEPLIGQGADPDLYARIMKEVASYEGIVGTHDLIVHNYGPGRSMASIHAEVPRDVDIEVSHDIIDRIEHEVGEKLGILLVIHMDPVEIHDATVLATKEKVRNVISILDPELSFHDFRMINGAEKKKLIFDLEIPYSYKKKDCDRVIGQIGALMKEMDEKYECVVNIDKKYVAGE</sequence>
<dbReference type="NCBIfam" id="TIGR01297">
    <property type="entry name" value="CDF"/>
    <property type="match status" value="1"/>
</dbReference>
<dbReference type="InterPro" id="IPR036837">
    <property type="entry name" value="Cation_efflux_CTD_sf"/>
</dbReference>
<dbReference type="AlphaFoldDB" id="A0A174RCH0"/>
<proteinExistence type="inferred from homology"/>
<evidence type="ECO:0000256" key="1">
    <source>
        <dbReference type="ARBA" id="ARBA00004141"/>
    </source>
</evidence>
<evidence type="ECO:0000256" key="7">
    <source>
        <dbReference type="SAM" id="Phobius"/>
    </source>
</evidence>
<gene>
    <name evidence="11" type="primary">czcD</name>
    <name evidence="10" type="ORF">ERS852406_00493</name>
    <name evidence="11" type="ORF">ERS852498_02893</name>
    <name evidence="12" type="ORF">JTJ23_00235</name>
</gene>
<keyword evidence="4 7" id="KW-0812">Transmembrane</keyword>
<evidence type="ECO:0000259" key="8">
    <source>
        <dbReference type="Pfam" id="PF01545"/>
    </source>
</evidence>
<dbReference type="InterPro" id="IPR050291">
    <property type="entry name" value="CDF_Transporter"/>
</dbReference>
<evidence type="ECO:0000256" key="4">
    <source>
        <dbReference type="ARBA" id="ARBA00022692"/>
    </source>
</evidence>
<evidence type="ECO:0000313" key="14">
    <source>
        <dbReference type="Proteomes" id="UP000095709"/>
    </source>
</evidence>
<reference evidence="12" key="2">
    <citation type="submission" date="2021-02" db="EMBL/GenBank/DDBJ databases">
        <title>Metagenome-assembled genomes from human diarrheal sample B26.</title>
        <authorList>
            <person name="Ateba T.P."/>
            <person name="Alayande K.A."/>
            <person name="Mwanza M."/>
        </authorList>
    </citation>
    <scope>NUCLEOTIDE SEQUENCE</scope>
    <source>
        <strain evidence="12">06WH</strain>
    </source>
</reference>
<evidence type="ECO:0000313" key="11">
    <source>
        <dbReference type="EMBL" id="CUP81851.1"/>
    </source>
</evidence>
<evidence type="ECO:0000259" key="9">
    <source>
        <dbReference type="Pfam" id="PF16916"/>
    </source>
</evidence>
<evidence type="ECO:0000256" key="5">
    <source>
        <dbReference type="ARBA" id="ARBA00022989"/>
    </source>
</evidence>
<dbReference type="GO" id="GO:0008324">
    <property type="term" value="F:monoatomic cation transmembrane transporter activity"/>
    <property type="evidence" value="ECO:0007669"/>
    <property type="project" value="InterPro"/>
</dbReference>
<dbReference type="PANTHER" id="PTHR43840:SF50">
    <property type="entry name" value="MANGANESE EFFLUX SYSTEM PROTEIN MNES"/>
    <property type="match status" value="1"/>
</dbReference>
<keyword evidence="6 7" id="KW-0472">Membrane</keyword>
<feature type="transmembrane region" description="Helical" evidence="7">
    <location>
        <begin position="25"/>
        <end position="47"/>
    </location>
</feature>
<reference evidence="13 14" key="1">
    <citation type="submission" date="2015-09" db="EMBL/GenBank/DDBJ databases">
        <authorList>
            <consortium name="Pathogen Informatics"/>
        </authorList>
    </citation>
    <scope>NUCLEOTIDE SEQUENCE [LARGE SCALE GENOMIC DNA]</scope>
    <source>
        <strain evidence="10 13">2789STDY5608849</strain>
        <strain evidence="11 14">2789STDY5834885</strain>
    </source>
</reference>
<name>A0A174RCH0_9FIRM</name>
<dbReference type="InterPro" id="IPR058533">
    <property type="entry name" value="Cation_efflux_TM"/>
</dbReference>
<evidence type="ECO:0000256" key="3">
    <source>
        <dbReference type="ARBA" id="ARBA00022448"/>
    </source>
</evidence>
<dbReference type="Proteomes" id="UP000737612">
    <property type="component" value="Unassembled WGS sequence"/>
</dbReference>
<comment type="subcellular location">
    <subcellularLocation>
        <location evidence="1">Membrane</location>
        <topology evidence="1">Multi-pass membrane protein</topology>
    </subcellularLocation>
</comment>
<organism evidence="11 14">
    <name type="scientific">Fusicatenibacter saccharivorans</name>
    <dbReference type="NCBI Taxonomy" id="1150298"/>
    <lineage>
        <taxon>Bacteria</taxon>
        <taxon>Bacillati</taxon>
        <taxon>Bacillota</taxon>
        <taxon>Clostridia</taxon>
        <taxon>Lachnospirales</taxon>
        <taxon>Lachnospiraceae</taxon>
        <taxon>Fusicatenibacter</taxon>
    </lineage>
</organism>
<feature type="domain" description="Cation efflux protein transmembrane" evidence="8">
    <location>
        <begin position="31"/>
        <end position="222"/>
    </location>
</feature>
<dbReference type="EMBL" id="CZAL01000018">
    <property type="protein sequence ID" value="CUP81851.1"/>
    <property type="molecule type" value="Genomic_DNA"/>
</dbReference>
<accession>A0A174RCH0</accession>
<protein>
    <submittedName>
        <fullName evidence="11">Cadmium, cobalt and zinc/H(+)-K(+) antiporter</fullName>
    </submittedName>
    <submittedName>
        <fullName evidence="12">Cation transporter</fullName>
    </submittedName>
</protein>
<evidence type="ECO:0000313" key="13">
    <source>
        <dbReference type="Proteomes" id="UP000095706"/>
    </source>
</evidence>
<dbReference type="GO" id="GO:0016020">
    <property type="term" value="C:membrane"/>
    <property type="evidence" value="ECO:0007669"/>
    <property type="project" value="UniProtKB-SubCell"/>
</dbReference>
<keyword evidence="3" id="KW-0813">Transport</keyword>
<dbReference type="InterPro" id="IPR027470">
    <property type="entry name" value="Cation_efflux_CTD"/>
</dbReference>
<dbReference type="EMBL" id="CYYV01000002">
    <property type="protein sequence ID" value="CUN65038.1"/>
    <property type="molecule type" value="Genomic_DNA"/>
</dbReference>
<keyword evidence="5 7" id="KW-1133">Transmembrane helix</keyword>
<dbReference type="InterPro" id="IPR002524">
    <property type="entry name" value="Cation_efflux"/>
</dbReference>
<dbReference type="RefSeq" id="WP_055226259.1">
    <property type="nucleotide sequence ID" value="NZ_CYYV01000002.1"/>
</dbReference>
<dbReference type="PANTHER" id="PTHR43840">
    <property type="entry name" value="MITOCHONDRIAL METAL TRANSPORTER 1-RELATED"/>
    <property type="match status" value="1"/>
</dbReference>
<evidence type="ECO:0000256" key="2">
    <source>
        <dbReference type="ARBA" id="ARBA00008114"/>
    </source>
</evidence>
<comment type="similarity">
    <text evidence="2">Belongs to the cation diffusion facilitator (CDF) transporter (TC 2.A.4) family.</text>
</comment>
<dbReference type="SUPFAM" id="SSF161111">
    <property type="entry name" value="Cation efflux protein transmembrane domain-like"/>
    <property type="match status" value="1"/>
</dbReference>
<dbReference type="Pfam" id="PF16916">
    <property type="entry name" value="ZT_dimer"/>
    <property type="match status" value="1"/>
</dbReference>
<dbReference type="InterPro" id="IPR027469">
    <property type="entry name" value="Cation_efflux_TMD_sf"/>
</dbReference>
<dbReference type="Proteomes" id="UP000095706">
    <property type="component" value="Unassembled WGS sequence"/>
</dbReference>
<evidence type="ECO:0000313" key="12">
    <source>
        <dbReference type="EMBL" id="MBN2952036.1"/>
    </source>
</evidence>
<dbReference type="FunFam" id="1.20.1510.10:FF:000006">
    <property type="entry name" value="Divalent cation efflux transporter"/>
    <property type="match status" value="1"/>
</dbReference>
<evidence type="ECO:0000256" key="6">
    <source>
        <dbReference type="ARBA" id="ARBA00023136"/>
    </source>
</evidence>
<dbReference type="Gene3D" id="3.30.70.1350">
    <property type="entry name" value="Cation efflux protein, cytoplasmic domain"/>
    <property type="match status" value="1"/>
</dbReference>
<dbReference type="SUPFAM" id="SSF160240">
    <property type="entry name" value="Cation efflux protein cytoplasmic domain-like"/>
    <property type="match status" value="1"/>
</dbReference>
<dbReference type="Pfam" id="PF01545">
    <property type="entry name" value="Cation_efflux"/>
    <property type="match status" value="1"/>
</dbReference>
<dbReference type="Gene3D" id="1.20.1510.10">
    <property type="entry name" value="Cation efflux protein transmembrane domain"/>
    <property type="match status" value="1"/>
</dbReference>
<evidence type="ECO:0000313" key="10">
    <source>
        <dbReference type="EMBL" id="CUN65038.1"/>
    </source>
</evidence>
<feature type="domain" description="Cation efflux protein cytoplasmic" evidence="9">
    <location>
        <begin position="228"/>
        <end position="303"/>
    </location>
</feature>